<name>A0A396H5N4_MEDTR</name>
<organism evidence="2 3">
    <name type="scientific">Medicago truncatula</name>
    <name type="common">Barrel medic</name>
    <name type="synonym">Medicago tribuloides</name>
    <dbReference type="NCBI Taxonomy" id="3880"/>
    <lineage>
        <taxon>Eukaryota</taxon>
        <taxon>Viridiplantae</taxon>
        <taxon>Streptophyta</taxon>
        <taxon>Embryophyta</taxon>
        <taxon>Tracheophyta</taxon>
        <taxon>Spermatophyta</taxon>
        <taxon>Magnoliopsida</taxon>
        <taxon>eudicotyledons</taxon>
        <taxon>Gunneridae</taxon>
        <taxon>Pentapetalae</taxon>
        <taxon>rosids</taxon>
        <taxon>fabids</taxon>
        <taxon>Fabales</taxon>
        <taxon>Fabaceae</taxon>
        <taxon>Papilionoideae</taxon>
        <taxon>50 kb inversion clade</taxon>
        <taxon>NPAAA clade</taxon>
        <taxon>Hologalegina</taxon>
        <taxon>IRL clade</taxon>
        <taxon>Trifolieae</taxon>
        <taxon>Medicago</taxon>
    </lineage>
</organism>
<dbReference type="OrthoDB" id="1065581at2759"/>
<evidence type="ECO:0000313" key="3">
    <source>
        <dbReference type="Proteomes" id="UP000265566"/>
    </source>
</evidence>
<proteinExistence type="predicted"/>
<keyword evidence="1" id="KW-0175">Coiled coil</keyword>
<feature type="coiled-coil region" evidence="1">
    <location>
        <begin position="48"/>
        <end position="82"/>
    </location>
</feature>
<dbReference type="Gramene" id="rna42467">
    <property type="protein sequence ID" value="RHN47821.1"/>
    <property type="gene ID" value="gene42467"/>
</dbReference>
<sequence>MAWDLWSSPFDQAFDDDYNYSETLDWFGCFGCGYDDMEEDAKDEKCCVQVLRCMITNADNEIEQLEMNLASLQNELAWTENENWPEICCNGLTEKINQLDVAVNTLKSGHADDAEVQLLLDSGPAERLHEIVKALYKDRFQDAHGQDLLAISLVRSPDLGVVGCVPYHSERMILSDTLDDKVTGDEDVRQSQLVATDTHQILNPFLSKEKNTTLKENVFSDDRRLAIIKGSQHIASETKVKKPLLSKGNKNVPSETKEVNIPVKESVCSDDHRLAIIKSQLIAKNTGQILNPFSSKGNGNIASDAKEENTNIKGNLCSDDYRLAIVKEKELHLQSDLAQKLCDFVPKAARRARRKECKVAPDEDLESMSVPLQIVYPKKMCFADTESSALKEKNGNNALQVVKIDKATLTAENSALISLPGMQTENALCTRSSALKEKNGNNALQVAKIDKATLTAENTSLISLTGLQTENTPCTRLQLTDEEEEELQAQDLKSKLSVNFSMSRKRIPLKLKAQGNKKPEFEACSARGPLSLEVIPSTSNIVSIKRQRKPKSSIAGTILNVQPGQHEVEGSSIVPFDNDNVLTKRQRKSKTCPAGMILNEPIDSKSKKRALQPGQYGTDGKAVVLYDSKFSELQKKRQVPENSNRVPLDNGSQYNGSLALVPITAMKTTESLMKEKMPDLRAMAKNLEMKGFYKDPKAVLVAKLLKQLSGL</sequence>
<dbReference type="Proteomes" id="UP000265566">
    <property type="component" value="Chromosome 7"/>
</dbReference>
<dbReference type="AlphaFoldDB" id="A0A396H5N4"/>
<comment type="caution">
    <text evidence="2">The sequence shown here is derived from an EMBL/GenBank/DDBJ whole genome shotgun (WGS) entry which is preliminary data.</text>
</comment>
<reference evidence="3" key="1">
    <citation type="journal article" date="2018" name="Nat. Plants">
        <title>Whole-genome landscape of Medicago truncatula symbiotic genes.</title>
        <authorList>
            <person name="Pecrix Y."/>
            <person name="Staton S.E."/>
            <person name="Sallet E."/>
            <person name="Lelandais-Briere C."/>
            <person name="Moreau S."/>
            <person name="Carrere S."/>
            <person name="Blein T."/>
            <person name="Jardinaud M.F."/>
            <person name="Latrasse D."/>
            <person name="Zouine M."/>
            <person name="Zahm M."/>
            <person name="Kreplak J."/>
            <person name="Mayjonade B."/>
            <person name="Satge C."/>
            <person name="Perez M."/>
            <person name="Cauet S."/>
            <person name="Marande W."/>
            <person name="Chantry-Darmon C."/>
            <person name="Lopez-Roques C."/>
            <person name="Bouchez O."/>
            <person name="Berard A."/>
            <person name="Debelle F."/>
            <person name="Munos S."/>
            <person name="Bendahmane A."/>
            <person name="Berges H."/>
            <person name="Niebel A."/>
            <person name="Buitink J."/>
            <person name="Frugier F."/>
            <person name="Benhamed M."/>
            <person name="Crespi M."/>
            <person name="Gouzy J."/>
            <person name="Gamas P."/>
        </authorList>
    </citation>
    <scope>NUCLEOTIDE SEQUENCE [LARGE SCALE GENOMIC DNA]</scope>
    <source>
        <strain evidence="3">cv. Jemalong A17</strain>
    </source>
</reference>
<evidence type="ECO:0008006" key="4">
    <source>
        <dbReference type="Google" id="ProtNLM"/>
    </source>
</evidence>
<evidence type="ECO:0000256" key="1">
    <source>
        <dbReference type="SAM" id="Coils"/>
    </source>
</evidence>
<dbReference type="EMBL" id="PSQE01000007">
    <property type="protein sequence ID" value="RHN47821.1"/>
    <property type="molecule type" value="Genomic_DNA"/>
</dbReference>
<protein>
    <recommendedName>
        <fullName evidence="4">Rho termination factor N-terminal domain-containing protein</fullName>
    </recommendedName>
</protein>
<accession>A0A396H5N4</accession>
<evidence type="ECO:0000313" key="2">
    <source>
        <dbReference type="EMBL" id="RHN47821.1"/>
    </source>
</evidence>
<gene>
    <name evidence="2" type="ORF">MtrunA17_Chr7g0257151</name>
</gene>